<feature type="transmembrane region" description="Helical" evidence="1">
    <location>
        <begin position="69"/>
        <end position="95"/>
    </location>
</feature>
<dbReference type="RefSeq" id="WP_106472344.1">
    <property type="nucleotide sequence ID" value="NZ_CP027665.1"/>
</dbReference>
<dbReference type="Proteomes" id="UP000237655">
    <property type="component" value="Chromosome"/>
</dbReference>
<gene>
    <name evidence="2" type="ORF">C6Y53_10145</name>
</gene>
<feature type="transmembrane region" description="Helical" evidence="1">
    <location>
        <begin position="44"/>
        <end position="63"/>
    </location>
</feature>
<accession>A0A2S0MQA4</accession>
<name>A0A2S0MQA4_9RHOB</name>
<evidence type="ECO:0008006" key="4">
    <source>
        <dbReference type="Google" id="ProtNLM"/>
    </source>
</evidence>
<keyword evidence="1" id="KW-0472">Membrane</keyword>
<feature type="transmembrane region" description="Helical" evidence="1">
    <location>
        <begin position="107"/>
        <end position="136"/>
    </location>
</feature>
<evidence type="ECO:0000313" key="3">
    <source>
        <dbReference type="Proteomes" id="UP000237655"/>
    </source>
</evidence>
<keyword evidence="3" id="KW-1185">Reference proteome</keyword>
<evidence type="ECO:0000256" key="1">
    <source>
        <dbReference type="SAM" id="Phobius"/>
    </source>
</evidence>
<keyword evidence="1" id="KW-0812">Transmembrane</keyword>
<dbReference type="AlphaFoldDB" id="A0A2S0MQA4"/>
<protein>
    <recommendedName>
        <fullName evidence="4">Yip1 domain-containing protein</fullName>
    </recommendedName>
</protein>
<dbReference type="EMBL" id="CP027665">
    <property type="protein sequence ID" value="AVO38026.1"/>
    <property type="molecule type" value="Genomic_DNA"/>
</dbReference>
<reference evidence="3" key="1">
    <citation type="submission" date="2018-03" db="EMBL/GenBank/DDBJ databases">
        <title>Genomic analysis of the strain SH-1 isolated from shrimp intestine.</title>
        <authorList>
            <person name="Kim Y.-S."/>
            <person name="Kim S.-E."/>
            <person name="Kim K.-H."/>
        </authorList>
    </citation>
    <scope>NUCLEOTIDE SEQUENCE [LARGE SCALE GENOMIC DNA]</scope>
    <source>
        <strain evidence="3">SH-1</strain>
    </source>
</reference>
<feature type="transmembrane region" description="Helical" evidence="1">
    <location>
        <begin position="180"/>
        <end position="205"/>
    </location>
</feature>
<feature type="transmembrane region" description="Helical" evidence="1">
    <location>
        <begin position="217"/>
        <end position="236"/>
    </location>
</feature>
<evidence type="ECO:0000313" key="2">
    <source>
        <dbReference type="EMBL" id="AVO38026.1"/>
    </source>
</evidence>
<sequence length="253" mass="27573">MIDQIAARVAEVLPRYGATLWALARHPVIEVVPRSRAGTGVWDAVLFWSVSVAIFLMTRYIAFSSGSDFALFFVARGIASIVQLLLVSLVFFQVWRLFGTRRPLGSFIIATACIHGVVLPIEAVVSLGSVGIARIIDEDLFRMMVNSFNGCGQVMSLGKMQGSLQAAFDDDMSRQLWLSLAYMLATLPLLAVLAVYGVAYLRVLLRLAAAGWWRRAAMILLGCAVTLAGLSYVAIIDLTLFHDQSLCLGPADD</sequence>
<organism evidence="2 3">
    <name type="scientific">Pukyongiella litopenaei</name>
    <dbReference type="NCBI Taxonomy" id="2605946"/>
    <lineage>
        <taxon>Bacteria</taxon>
        <taxon>Pseudomonadati</taxon>
        <taxon>Pseudomonadota</taxon>
        <taxon>Alphaproteobacteria</taxon>
        <taxon>Rhodobacterales</taxon>
        <taxon>Paracoccaceae</taxon>
        <taxon>Pukyongiella</taxon>
    </lineage>
</organism>
<keyword evidence="1" id="KW-1133">Transmembrane helix</keyword>
<dbReference type="KEGG" id="thas:C6Y53_10145"/>
<proteinExistence type="predicted"/>